<dbReference type="EMBL" id="AGXW01000002">
    <property type="protein sequence ID" value="EKJ91842.1"/>
    <property type="molecule type" value="Genomic_DNA"/>
</dbReference>
<evidence type="ECO:0000313" key="2">
    <source>
        <dbReference type="Proteomes" id="UP000007995"/>
    </source>
</evidence>
<sequence length="47" mass="5239">MKKLVGFLLLVCWQVYLYAGTYEVLSPDGKLKVTLTVSDGLGMEVFL</sequence>
<name>K5BUL8_9BACE</name>
<accession>K5BUL8</accession>
<evidence type="ECO:0000313" key="1">
    <source>
        <dbReference type="EMBL" id="EKJ91842.1"/>
    </source>
</evidence>
<gene>
    <name evidence="1" type="ORF">HMPREF1057_00677</name>
</gene>
<dbReference type="Proteomes" id="UP000007995">
    <property type="component" value="Unassembled WGS sequence"/>
</dbReference>
<protein>
    <submittedName>
        <fullName evidence="1">Uncharacterized protein</fullName>
    </submittedName>
</protein>
<organism evidence="1 2">
    <name type="scientific">Bacteroides finegoldii CL09T03C10</name>
    <dbReference type="NCBI Taxonomy" id="997888"/>
    <lineage>
        <taxon>Bacteria</taxon>
        <taxon>Pseudomonadati</taxon>
        <taxon>Bacteroidota</taxon>
        <taxon>Bacteroidia</taxon>
        <taxon>Bacteroidales</taxon>
        <taxon>Bacteroidaceae</taxon>
        <taxon>Bacteroides</taxon>
    </lineage>
</organism>
<reference evidence="1 2" key="1">
    <citation type="submission" date="2012-02" db="EMBL/GenBank/DDBJ databases">
        <title>The Genome Sequence of Bacteroides finegoldii CL09T03C10.</title>
        <authorList>
            <consortium name="The Broad Institute Genome Sequencing Platform"/>
            <person name="Earl A."/>
            <person name="Ward D."/>
            <person name="Feldgarden M."/>
            <person name="Gevers D."/>
            <person name="Zitomersky N.L."/>
            <person name="Coyne M.J."/>
            <person name="Comstock L.E."/>
            <person name="Young S.K."/>
            <person name="Zeng Q."/>
            <person name="Gargeya S."/>
            <person name="Fitzgerald M."/>
            <person name="Haas B."/>
            <person name="Abouelleil A."/>
            <person name="Alvarado L."/>
            <person name="Arachchi H.M."/>
            <person name="Berlin A."/>
            <person name="Chapman S.B."/>
            <person name="Gearin G."/>
            <person name="Goldberg J."/>
            <person name="Griggs A."/>
            <person name="Gujja S."/>
            <person name="Hansen M."/>
            <person name="Heiman D."/>
            <person name="Howarth C."/>
            <person name="Larimer J."/>
            <person name="Lui A."/>
            <person name="MacDonald P.J.P."/>
            <person name="McCowen C."/>
            <person name="Montmayeur A."/>
            <person name="Murphy C."/>
            <person name="Neiman D."/>
            <person name="Pearson M."/>
            <person name="Priest M."/>
            <person name="Roberts A."/>
            <person name="Saif S."/>
            <person name="Shea T."/>
            <person name="Sisk P."/>
            <person name="Stolte C."/>
            <person name="Sykes S."/>
            <person name="Wortman J."/>
            <person name="Nusbaum C."/>
            <person name="Birren B."/>
        </authorList>
    </citation>
    <scope>NUCLEOTIDE SEQUENCE [LARGE SCALE GENOMIC DNA]</scope>
    <source>
        <strain evidence="1 2">CL09T03C10</strain>
    </source>
</reference>
<dbReference type="HOGENOM" id="CLU_3164633_0_0_10"/>
<dbReference type="AlphaFoldDB" id="K5BUL8"/>
<proteinExistence type="predicted"/>
<comment type="caution">
    <text evidence="1">The sequence shown here is derived from an EMBL/GenBank/DDBJ whole genome shotgun (WGS) entry which is preliminary data.</text>
</comment>